<protein>
    <recommendedName>
        <fullName evidence="3">Intein C-terminal splicing domain-containing protein</fullName>
    </recommendedName>
</protein>
<dbReference type="SUPFAM" id="SSF51294">
    <property type="entry name" value="Hedgehog/intein (Hint) domain"/>
    <property type="match status" value="1"/>
</dbReference>
<proteinExistence type="predicted"/>
<sequence length="348" mass="38323">MEPEIEISKMQTAGIEKGHLADRGGVSADETPSRILLEYSSVDGVNKADVTYCYDPGELVHCVDGNVVPVANVPVGAQIFLEDGGTAVVTASTEIPWEPYAPELPPRVIGTVRYTGVFQRIDFGVVGGAAVGTTPEHAFWSIDRSSWEPISSFTLGEALLTADGKAARLEWISAPYMAQCELRNIEVEQVHRYQVGHTPTGGLWTHNGMENGCQVPRAKTSLGIDDALREKRIREISPNTRVIKAAPDAEHHIFLQHLRKRFKDDYGIDVDDYVVDVDDLTHQALHAGRGPLGIKAGWWEQELMAYIRDAETIKGSKLDQAELLQIAEDILSRFDLPGLSQAHRYSKA</sequence>
<dbReference type="KEGG" id="snep:Enr13x_23240"/>
<name>A0A518HNX3_9BACT</name>
<dbReference type="Gene3D" id="2.170.16.10">
    <property type="entry name" value="Hedgehog/Intein (Hint) domain"/>
    <property type="match status" value="1"/>
</dbReference>
<dbReference type="Pfam" id="PF09533">
    <property type="entry name" value="DUF2380"/>
    <property type="match status" value="1"/>
</dbReference>
<reference evidence="1 2" key="1">
    <citation type="submission" date="2019-03" db="EMBL/GenBank/DDBJ databases">
        <title>Deep-cultivation of Planctomycetes and their phenomic and genomic characterization uncovers novel biology.</title>
        <authorList>
            <person name="Wiegand S."/>
            <person name="Jogler M."/>
            <person name="Boedeker C."/>
            <person name="Pinto D."/>
            <person name="Vollmers J."/>
            <person name="Rivas-Marin E."/>
            <person name="Kohn T."/>
            <person name="Peeters S.H."/>
            <person name="Heuer A."/>
            <person name="Rast P."/>
            <person name="Oberbeckmann S."/>
            <person name="Bunk B."/>
            <person name="Jeske O."/>
            <person name="Meyerdierks A."/>
            <person name="Storesund J.E."/>
            <person name="Kallscheuer N."/>
            <person name="Luecker S."/>
            <person name="Lage O.M."/>
            <person name="Pohl T."/>
            <person name="Merkel B.J."/>
            <person name="Hornburger P."/>
            <person name="Mueller R.-W."/>
            <person name="Bruemmer F."/>
            <person name="Labrenz M."/>
            <person name="Spormann A.M."/>
            <person name="Op den Camp H."/>
            <person name="Overmann J."/>
            <person name="Amann R."/>
            <person name="Jetten M.S.M."/>
            <person name="Mascher T."/>
            <person name="Medema M.H."/>
            <person name="Devos D.P."/>
            <person name="Kaster A.-K."/>
            <person name="Ovreas L."/>
            <person name="Rohde M."/>
            <person name="Galperin M.Y."/>
            <person name="Jogler C."/>
        </authorList>
    </citation>
    <scope>NUCLEOTIDE SEQUENCE [LARGE SCALE GENOMIC DNA]</scope>
    <source>
        <strain evidence="1 2">Enr13</strain>
    </source>
</reference>
<dbReference type="OrthoDB" id="285999at2"/>
<evidence type="ECO:0000313" key="1">
    <source>
        <dbReference type="EMBL" id="QDV42477.1"/>
    </source>
</evidence>
<gene>
    <name evidence="1" type="ORF">Enr13x_23240</name>
</gene>
<dbReference type="Proteomes" id="UP000319004">
    <property type="component" value="Chromosome"/>
</dbReference>
<keyword evidence="2" id="KW-1185">Reference proteome</keyword>
<dbReference type="InterPro" id="IPR011755">
    <property type="entry name" value="CHP02269_MYXXA"/>
</dbReference>
<evidence type="ECO:0008006" key="3">
    <source>
        <dbReference type="Google" id="ProtNLM"/>
    </source>
</evidence>
<dbReference type="EMBL" id="CP037423">
    <property type="protein sequence ID" value="QDV42477.1"/>
    <property type="molecule type" value="Genomic_DNA"/>
</dbReference>
<accession>A0A518HNX3</accession>
<evidence type="ECO:0000313" key="2">
    <source>
        <dbReference type="Proteomes" id="UP000319004"/>
    </source>
</evidence>
<dbReference type="AlphaFoldDB" id="A0A518HNX3"/>
<dbReference type="InterPro" id="IPR036844">
    <property type="entry name" value="Hint_dom_sf"/>
</dbReference>
<organism evidence="1 2">
    <name type="scientific">Stieleria neptunia</name>
    <dbReference type="NCBI Taxonomy" id="2527979"/>
    <lineage>
        <taxon>Bacteria</taxon>
        <taxon>Pseudomonadati</taxon>
        <taxon>Planctomycetota</taxon>
        <taxon>Planctomycetia</taxon>
        <taxon>Pirellulales</taxon>
        <taxon>Pirellulaceae</taxon>
        <taxon>Stieleria</taxon>
    </lineage>
</organism>